<accession>A0A836CNL0</accession>
<dbReference type="AlphaFoldDB" id="A0A836CNL0"/>
<reference evidence="2" key="1">
    <citation type="submission" date="2021-02" db="EMBL/GenBank/DDBJ databases">
        <title>First Annotated Genome of the Yellow-green Alga Tribonema minus.</title>
        <authorList>
            <person name="Mahan K.M."/>
        </authorList>
    </citation>
    <scope>NUCLEOTIDE SEQUENCE</scope>
    <source>
        <strain evidence="2">UTEX B ZZ1240</strain>
    </source>
</reference>
<proteinExistence type="predicted"/>
<keyword evidence="3" id="KW-1185">Reference proteome</keyword>
<evidence type="ECO:0000256" key="1">
    <source>
        <dbReference type="SAM" id="MobiDB-lite"/>
    </source>
</evidence>
<name>A0A836CNL0_9STRA</name>
<protein>
    <submittedName>
        <fullName evidence="2">Uncharacterized protein</fullName>
    </submittedName>
</protein>
<sequence>MKGVLPQEFDGGIYGLGQSIIDQFIEPTFGTALRDYDTVVANAGNAPDILLSTFADEVGPLVTQGAIKALWCEAVTEAPTAAPTSAPSVAPSAMPTAAAAQ</sequence>
<dbReference type="EMBL" id="JAFCMP010000001">
    <property type="protein sequence ID" value="KAG5193062.1"/>
    <property type="molecule type" value="Genomic_DNA"/>
</dbReference>
<comment type="caution">
    <text evidence="2">The sequence shown here is derived from an EMBL/GenBank/DDBJ whole genome shotgun (WGS) entry which is preliminary data.</text>
</comment>
<evidence type="ECO:0000313" key="3">
    <source>
        <dbReference type="Proteomes" id="UP000664859"/>
    </source>
</evidence>
<dbReference type="Proteomes" id="UP000664859">
    <property type="component" value="Unassembled WGS sequence"/>
</dbReference>
<gene>
    <name evidence="2" type="ORF">JKP88DRAFT_272366</name>
</gene>
<feature type="region of interest" description="Disordered" evidence="1">
    <location>
        <begin position="80"/>
        <end position="101"/>
    </location>
</feature>
<organism evidence="2 3">
    <name type="scientific">Tribonema minus</name>
    <dbReference type="NCBI Taxonomy" id="303371"/>
    <lineage>
        <taxon>Eukaryota</taxon>
        <taxon>Sar</taxon>
        <taxon>Stramenopiles</taxon>
        <taxon>Ochrophyta</taxon>
        <taxon>PX clade</taxon>
        <taxon>Xanthophyceae</taxon>
        <taxon>Tribonematales</taxon>
        <taxon>Tribonemataceae</taxon>
        <taxon>Tribonema</taxon>
    </lineage>
</organism>
<evidence type="ECO:0000313" key="2">
    <source>
        <dbReference type="EMBL" id="KAG5193062.1"/>
    </source>
</evidence>